<accession>A0A3D8LJ80</accession>
<dbReference type="Proteomes" id="UP000256708">
    <property type="component" value="Unassembled WGS sequence"/>
</dbReference>
<protein>
    <submittedName>
        <fullName evidence="1">Uncharacterized protein</fullName>
    </submittedName>
</protein>
<evidence type="ECO:0000313" key="1">
    <source>
        <dbReference type="EMBL" id="RDV17082.1"/>
    </source>
</evidence>
<evidence type="ECO:0000313" key="2">
    <source>
        <dbReference type="Proteomes" id="UP000256708"/>
    </source>
</evidence>
<name>A0A3D8LJ80_9BACT</name>
<reference evidence="2" key="1">
    <citation type="submission" date="2018-08" db="EMBL/GenBank/DDBJ databases">
        <authorList>
            <person name="Liu Z.-W."/>
            <person name="Du Z.-J."/>
        </authorList>
    </citation>
    <scope>NUCLEOTIDE SEQUENCE [LARGE SCALE GENOMIC DNA]</scope>
    <source>
        <strain evidence="2">H4X</strain>
    </source>
</reference>
<keyword evidence="2" id="KW-1185">Reference proteome</keyword>
<dbReference type="AlphaFoldDB" id="A0A3D8LJ80"/>
<dbReference type="EMBL" id="QRGR01000001">
    <property type="protein sequence ID" value="RDV17082.1"/>
    <property type="molecule type" value="Genomic_DNA"/>
</dbReference>
<dbReference type="RefSeq" id="WP_115563602.1">
    <property type="nucleotide sequence ID" value="NZ_QRGR01000001.1"/>
</dbReference>
<organism evidence="1 2">
    <name type="scientific">Pontibacter diazotrophicus</name>
    <dbReference type="NCBI Taxonomy" id="1400979"/>
    <lineage>
        <taxon>Bacteria</taxon>
        <taxon>Pseudomonadati</taxon>
        <taxon>Bacteroidota</taxon>
        <taxon>Cytophagia</taxon>
        <taxon>Cytophagales</taxon>
        <taxon>Hymenobacteraceae</taxon>
        <taxon>Pontibacter</taxon>
    </lineage>
</organism>
<sequence>MRDDDGHNQLPEEIKEGVSCVQSGGVMSGKLLSADAEALDHSCAKRAEVAAGTEYENLLAPYGILNPCKTL</sequence>
<comment type="caution">
    <text evidence="1">The sequence shown here is derived from an EMBL/GenBank/DDBJ whole genome shotgun (WGS) entry which is preliminary data.</text>
</comment>
<proteinExistence type="predicted"/>
<gene>
    <name evidence="1" type="ORF">DXT99_00775</name>
</gene>